<evidence type="ECO:0000313" key="2">
    <source>
        <dbReference type="Proteomes" id="UP001300502"/>
    </source>
</evidence>
<dbReference type="AlphaFoldDB" id="A0AAV9I923"/>
<reference evidence="1 2" key="1">
    <citation type="submission" date="2022-07" db="EMBL/GenBank/DDBJ databases">
        <title>Genome-wide signatures of adaptation to extreme environments.</title>
        <authorList>
            <person name="Cho C.H."/>
            <person name="Yoon H.S."/>
        </authorList>
    </citation>
    <scope>NUCLEOTIDE SEQUENCE [LARGE SCALE GENOMIC DNA]</scope>
    <source>
        <strain evidence="1 2">108.79 E11</strain>
    </source>
</reference>
<dbReference type="EMBL" id="JANCYU010000020">
    <property type="protein sequence ID" value="KAK4523920.1"/>
    <property type="molecule type" value="Genomic_DNA"/>
</dbReference>
<organism evidence="1 2">
    <name type="scientific">Galdieria yellowstonensis</name>
    <dbReference type="NCBI Taxonomy" id="3028027"/>
    <lineage>
        <taxon>Eukaryota</taxon>
        <taxon>Rhodophyta</taxon>
        <taxon>Bangiophyceae</taxon>
        <taxon>Galdieriales</taxon>
        <taxon>Galdieriaceae</taxon>
        <taxon>Galdieria</taxon>
    </lineage>
</organism>
<name>A0AAV9I923_9RHOD</name>
<keyword evidence="2" id="KW-1185">Reference proteome</keyword>
<dbReference type="Proteomes" id="UP001300502">
    <property type="component" value="Unassembled WGS sequence"/>
</dbReference>
<gene>
    <name evidence="1" type="ORF">GAYE_SCF00G1818</name>
</gene>
<comment type="caution">
    <text evidence="1">The sequence shown here is derived from an EMBL/GenBank/DDBJ whole genome shotgun (WGS) entry which is preliminary data.</text>
</comment>
<sequence length="145" mass="16575">MKHTTAVRLPFKQPRRVEQPTEAFFKSDKFAEEFDRKISTEQSDAYKASCVGNLHSPSSLHASRPPLQQTSIRRTMTQGEFSCLTNSYKVKEEEKVLDYIEDQSCSLPIEPLDSSSLWEEEWLGDADDFELLEIINLRSAKESAA</sequence>
<evidence type="ECO:0000313" key="1">
    <source>
        <dbReference type="EMBL" id="KAK4523920.1"/>
    </source>
</evidence>
<protein>
    <submittedName>
        <fullName evidence="1">Uncharacterized protein</fullName>
    </submittedName>
</protein>
<proteinExistence type="predicted"/>
<accession>A0AAV9I923</accession>